<gene>
    <name evidence="1" type="ORF">RFV38_12170</name>
</gene>
<dbReference type="Proteomes" id="UP001279681">
    <property type="component" value="Unassembled WGS sequence"/>
</dbReference>
<reference evidence="2" key="1">
    <citation type="submission" date="2023-07" db="EMBL/GenBank/DDBJ databases">
        <authorList>
            <person name="Colorado M.A."/>
            <person name="Villamil L.M."/>
            <person name="Melo J.F."/>
            <person name="Rodriguez J.A."/>
            <person name="Ruiz R.Y."/>
        </authorList>
    </citation>
    <scope>NUCLEOTIDE SEQUENCE [LARGE SCALE GENOMIC DNA]</scope>
    <source>
        <strain evidence="2">C33</strain>
    </source>
</reference>
<sequence length="562" mass="66106">MDFMFLGADFINNEYFYKINNNSNFFNDSKLLKKFLAKKEVVIGAIESSNYLAFKENSNYFTLNPTEALIWDLFYLDSNDKLPFSLKVENKKSILIFYLSSDFIEYSIFNFSFEKNTYISSELEHNILKSFSSVSIDLELKKILEDRYNENLTLEKIKRLRESLEENLSFESYVNDNEYELNFNDYNKALNRAISSFYNNEKLTIFDKKYDYFLFSSNCYISSTLKIKLKNLVSSLNIDFLNFDFSLPRGACFYVENLKTKNFELEFDKEKIEKDLIHFEELCFNYKTAIQIETKKEIILEVKNLEKKIISSVFKIDYLEKILENIESCNTIALGRYFYIMGEISKKYTALNYKIEAIFLNYISSKNLIKYNLNTFPEYIIFSIIGLGKLNNTIYETDLLNILEFSNSKSLYPYIFLSLGFIGTTTDTLNAIFLHLKRNALLKKECFIAIGKFAELNPKYKRFEMIDILKFCNKELMKTNCYCVNEILYCVLEIALKNNGINDRVLQDLINTISILDNISIINCSLKKIALKVLNLIPLEQNDLINLNEIRNKILPQYFQNI</sequence>
<evidence type="ECO:0000313" key="1">
    <source>
        <dbReference type="EMBL" id="MDX8337239.1"/>
    </source>
</evidence>
<dbReference type="EMBL" id="JAVIKH010000025">
    <property type="protein sequence ID" value="MDX8337239.1"/>
    <property type="molecule type" value="Genomic_DNA"/>
</dbReference>
<protein>
    <submittedName>
        <fullName evidence="1">Uncharacterized protein</fullName>
    </submittedName>
</protein>
<accession>A0ABU4WEW8</accession>
<dbReference type="RefSeq" id="WP_320314592.1">
    <property type="nucleotide sequence ID" value="NZ_JAVIKH010000025.1"/>
</dbReference>
<comment type="caution">
    <text evidence="1">The sequence shown here is derived from an EMBL/GenBank/DDBJ whole genome shotgun (WGS) entry which is preliminary data.</text>
</comment>
<name>A0ABU4WEW8_9FUSO</name>
<evidence type="ECO:0000313" key="2">
    <source>
        <dbReference type="Proteomes" id="UP001279681"/>
    </source>
</evidence>
<organism evidence="1 2">
    <name type="scientific">Candidatus Cetobacterium colombiensis</name>
    <dbReference type="NCBI Taxonomy" id="3073100"/>
    <lineage>
        <taxon>Bacteria</taxon>
        <taxon>Fusobacteriati</taxon>
        <taxon>Fusobacteriota</taxon>
        <taxon>Fusobacteriia</taxon>
        <taxon>Fusobacteriales</taxon>
        <taxon>Fusobacteriaceae</taxon>
        <taxon>Cetobacterium</taxon>
    </lineage>
</organism>
<keyword evidence="2" id="KW-1185">Reference proteome</keyword>
<proteinExistence type="predicted"/>